<reference evidence="3" key="1">
    <citation type="journal article" date="2020" name="bioRxiv">
        <title>Chromosome-level reference genome of the European wasp spider Argiope bruennichi: a resource for studies on range expansion and evolutionary adaptation.</title>
        <authorList>
            <person name="Sheffer M.M."/>
            <person name="Hoppe A."/>
            <person name="Krehenwinkel H."/>
            <person name="Uhl G."/>
            <person name="Kuss A.W."/>
            <person name="Jensen L."/>
            <person name="Jensen C."/>
            <person name="Gillespie R.G."/>
            <person name="Hoff K.J."/>
            <person name="Prost S."/>
        </authorList>
    </citation>
    <scope>NUCLEOTIDE SEQUENCE</scope>
</reference>
<feature type="compositionally biased region" description="Low complexity" evidence="2">
    <location>
        <begin position="29"/>
        <end position="39"/>
    </location>
</feature>
<name>A0A8T0FKW7_ARGBR</name>
<evidence type="ECO:0000256" key="2">
    <source>
        <dbReference type="SAM" id="MobiDB-lite"/>
    </source>
</evidence>
<keyword evidence="1" id="KW-0175">Coiled coil</keyword>
<protein>
    <submittedName>
        <fullName evidence="3">Uncharacterized protein</fullName>
    </submittedName>
</protein>
<dbReference type="Gene3D" id="6.10.250.2910">
    <property type="match status" value="1"/>
</dbReference>
<dbReference type="Proteomes" id="UP000807504">
    <property type="component" value="Unassembled WGS sequence"/>
</dbReference>
<feature type="coiled-coil region" evidence="1">
    <location>
        <begin position="194"/>
        <end position="258"/>
    </location>
</feature>
<proteinExistence type="predicted"/>
<evidence type="ECO:0000313" key="3">
    <source>
        <dbReference type="EMBL" id="KAF8791844.1"/>
    </source>
</evidence>
<evidence type="ECO:0000256" key="1">
    <source>
        <dbReference type="SAM" id="Coils"/>
    </source>
</evidence>
<keyword evidence="4" id="KW-1185">Reference proteome</keyword>
<dbReference type="EMBL" id="JABXBU010000003">
    <property type="protein sequence ID" value="KAF8791844.1"/>
    <property type="molecule type" value="Genomic_DNA"/>
</dbReference>
<accession>A0A8T0FKW7</accession>
<comment type="caution">
    <text evidence="3">The sequence shown here is derived from an EMBL/GenBank/DDBJ whole genome shotgun (WGS) entry which is preliminary data.</text>
</comment>
<evidence type="ECO:0000313" key="4">
    <source>
        <dbReference type="Proteomes" id="UP000807504"/>
    </source>
</evidence>
<gene>
    <name evidence="3" type="ORF">HNY73_003515</name>
</gene>
<feature type="region of interest" description="Disordered" evidence="2">
    <location>
        <begin position="23"/>
        <end position="44"/>
    </location>
</feature>
<organism evidence="3 4">
    <name type="scientific">Argiope bruennichi</name>
    <name type="common">Wasp spider</name>
    <name type="synonym">Aranea bruennichi</name>
    <dbReference type="NCBI Taxonomy" id="94029"/>
    <lineage>
        <taxon>Eukaryota</taxon>
        <taxon>Metazoa</taxon>
        <taxon>Ecdysozoa</taxon>
        <taxon>Arthropoda</taxon>
        <taxon>Chelicerata</taxon>
        <taxon>Arachnida</taxon>
        <taxon>Araneae</taxon>
        <taxon>Araneomorphae</taxon>
        <taxon>Entelegynae</taxon>
        <taxon>Araneoidea</taxon>
        <taxon>Araneidae</taxon>
        <taxon>Argiope</taxon>
    </lineage>
</organism>
<sequence>MLGVDVLRAEDLRRVHVEDETSVYPQIPTSDDSVSNSDNDTSKPSIVSELNLNEGITNNSSQTNYVAKMKNNKCILHGKKPYEQLSEREKQRLMERQSRRVLRLREEMRRYGINRSISIGKDDLIKVNDNGVVGHRRRENSTCSIGSVDSCDDLSSSFEEEEDLERNLESWYQSGCVEDQFVNDRTCWDLVKNYMDMEDKIEELQKSLMEARLQRSATRRTFNVEEEMEKIRVFREEIDSLMKENDILQTENEKLRLRLPSKTG</sequence>
<dbReference type="AlphaFoldDB" id="A0A8T0FKW7"/>
<reference evidence="3" key="2">
    <citation type="submission" date="2020-06" db="EMBL/GenBank/DDBJ databases">
        <authorList>
            <person name="Sheffer M."/>
        </authorList>
    </citation>
    <scope>NUCLEOTIDE SEQUENCE</scope>
</reference>